<name>A0ABU7I363_9SPHI</name>
<dbReference type="Proteomes" id="UP001336835">
    <property type="component" value="Unassembled WGS sequence"/>
</dbReference>
<accession>A0ABU7I363</accession>
<organism evidence="1 2">
    <name type="scientific">Pedobacter albus</name>
    <dbReference type="NCBI Taxonomy" id="3113905"/>
    <lineage>
        <taxon>Bacteria</taxon>
        <taxon>Pseudomonadati</taxon>
        <taxon>Bacteroidota</taxon>
        <taxon>Sphingobacteriia</taxon>
        <taxon>Sphingobacteriales</taxon>
        <taxon>Sphingobacteriaceae</taxon>
        <taxon>Pedobacter</taxon>
    </lineage>
</organism>
<evidence type="ECO:0000313" key="1">
    <source>
        <dbReference type="EMBL" id="MEE1943900.1"/>
    </source>
</evidence>
<reference evidence="1 2" key="1">
    <citation type="submission" date="2024-01" db="EMBL/GenBank/DDBJ databases">
        <title>Pedobacter sp. nov., isolated from fresh soil.</title>
        <authorList>
            <person name="Le N.T.T."/>
        </authorList>
    </citation>
    <scope>NUCLEOTIDE SEQUENCE [LARGE SCALE GENOMIC DNA]</scope>
    <source>
        <strain evidence="1 2">KR3-3</strain>
    </source>
</reference>
<proteinExistence type="predicted"/>
<gene>
    <name evidence="1" type="ORF">VRU48_02195</name>
</gene>
<dbReference type="RefSeq" id="WP_330106293.1">
    <property type="nucleotide sequence ID" value="NZ_JAZDQT010000001.1"/>
</dbReference>
<dbReference type="EMBL" id="JAZDQT010000001">
    <property type="protein sequence ID" value="MEE1943900.1"/>
    <property type="molecule type" value="Genomic_DNA"/>
</dbReference>
<sequence length="185" mass="21472">MELVQVVIDLLRASYSDVTYDGLHVEYEAGRGRRSIYVHDIDYADGRLAWHEADGSDNPYLVVYGDGAVWSWAPITGGENSVYFECLLVEWYQGHLLFICFEKNRIYVNSMKDKKIRAFSFYGDELKRKDDVLYCHLYKERNLVRRVKLPELIEMEPLSLEECRKNGVAPETIGGLNDLSSKKYK</sequence>
<evidence type="ECO:0000313" key="2">
    <source>
        <dbReference type="Proteomes" id="UP001336835"/>
    </source>
</evidence>
<comment type="caution">
    <text evidence="1">The sequence shown here is derived from an EMBL/GenBank/DDBJ whole genome shotgun (WGS) entry which is preliminary data.</text>
</comment>
<protein>
    <submittedName>
        <fullName evidence="1">Uncharacterized protein</fullName>
    </submittedName>
</protein>
<keyword evidence="2" id="KW-1185">Reference proteome</keyword>